<comment type="similarity">
    <text evidence="1">Belongs to the glycosyl hydrolase 65 family.</text>
</comment>
<feature type="binding site" evidence="5">
    <location>
        <begin position="352"/>
        <end position="353"/>
    </location>
    <ligand>
        <name>substrate</name>
    </ligand>
</feature>
<keyword evidence="10" id="KW-1185">Reference proteome</keyword>
<dbReference type="STRING" id="1120996.SAMN02746066_03497"/>
<dbReference type="Gene3D" id="2.60.420.10">
    <property type="entry name" value="Maltose phosphorylase, domain 3"/>
    <property type="match status" value="1"/>
</dbReference>
<dbReference type="RefSeq" id="WP_073289692.1">
    <property type="nucleotide sequence ID" value="NZ_FRCP01000018.1"/>
</dbReference>
<organism evidence="9 10">
    <name type="scientific">Anaerosporobacter mobilis DSM 15930</name>
    <dbReference type="NCBI Taxonomy" id="1120996"/>
    <lineage>
        <taxon>Bacteria</taxon>
        <taxon>Bacillati</taxon>
        <taxon>Bacillota</taxon>
        <taxon>Clostridia</taxon>
        <taxon>Lachnospirales</taxon>
        <taxon>Lachnospiraceae</taxon>
        <taxon>Anaerosporobacter</taxon>
    </lineage>
</organism>
<evidence type="ECO:0000256" key="4">
    <source>
        <dbReference type="PIRSR" id="PIRSR036289-50"/>
    </source>
</evidence>
<reference evidence="9 10" key="1">
    <citation type="submission" date="2016-11" db="EMBL/GenBank/DDBJ databases">
        <authorList>
            <person name="Jaros S."/>
            <person name="Januszkiewicz K."/>
            <person name="Wedrychowicz H."/>
        </authorList>
    </citation>
    <scope>NUCLEOTIDE SEQUENCE [LARGE SCALE GENOMIC DNA]</scope>
    <source>
        <strain evidence="9 10">DSM 15930</strain>
    </source>
</reference>
<feature type="domain" description="Glycoside hydrolase family 65 central catalytic" evidence="6">
    <location>
        <begin position="319"/>
        <end position="676"/>
    </location>
</feature>
<dbReference type="AlphaFoldDB" id="A0A1M7LXN0"/>
<dbReference type="Gene3D" id="1.50.10.10">
    <property type="match status" value="1"/>
</dbReference>
<dbReference type="Gene3D" id="2.70.98.40">
    <property type="entry name" value="Glycoside hydrolase, family 65, N-terminal domain"/>
    <property type="match status" value="1"/>
</dbReference>
<protein>
    <submittedName>
        <fullName evidence="9">Alpha,alpha-trehalose phosphorylase</fullName>
    </submittedName>
</protein>
<evidence type="ECO:0000256" key="5">
    <source>
        <dbReference type="PIRSR" id="PIRSR036289-51"/>
    </source>
</evidence>
<dbReference type="InterPro" id="IPR037018">
    <property type="entry name" value="GH65_N"/>
</dbReference>
<dbReference type="Pfam" id="PF03633">
    <property type="entry name" value="Glyco_hydro_65C"/>
    <property type="match status" value="1"/>
</dbReference>
<evidence type="ECO:0000313" key="9">
    <source>
        <dbReference type="EMBL" id="SHM83086.1"/>
    </source>
</evidence>
<dbReference type="Pfam" id="PF03632">
    <property type="entry name" value="Glyco_hydro_65m"/>
    <property type="match status" value="1"/>
</dbReference>
<dbReference type="PANTHER" id="PTHR11051:SF8">
    <property type="entry name" value="PROTEIN-GLUCOSYLGALACTOSYLHYDROXYLYSINE GLUCOSIDASE"/>
    <property type="match status" value="1"/>
</dbReference>
<evidence type="ECO:0000256" key="2">
    <source>
        <dbReference type="ARBA" id="ARBA00022676"/>
    </source>
</evidence>
<dbReference type="PANTHER" id="PTHR11051">
    <property type="entry name" value="GLYCOSYL HYDROLASE-RELATED"/>
    <property type="match status" value="1"/>
</dbReference>
<evidence type="ECO:0000256" key="1">
    <source>
        <dbReference type="ARBA" id="ARBA00006768"/>
    </source>
</evidence>
<dbReference type="Proteomes" id="UP000184038">
    <property type="component" value="Unassembled WGS sequence"/>
</dbReference>
<dbReference type="InterPro" id="IPR017045">
    <property type="entry name" value="Malt_Pase/Glycosyl_Hdrlase"/>
</dbReference>
<keyword evidence="3" id="KW-0808">Transferase</keyword>
<dbReference type="EMBL" id="FRCP01000018">
    <property type="protein sequence ID" value="SHM83086.1"/>
    <property type="molecule type" value="Genomic_DNA"/>
</dbReference>
<proteinExistence type="inferred from homology"/>
<evidence type="ECO:0000256" key="3">
    <source>
        <dbReference type="ARBA" id="ARBA00022679"/>
    </source>
</evidence>
<feature type="binding site" evidence="5">
    <location>
        <begin position="589"/>
        <end position="590"/>
    </location>
    <ligand>
        <name>substrate</name>
    </ligand>
</feature>
<dbReference type="InterPro" id="IPR011013">
    <property type="entry name" value="Gal_mutarotase_sf_dom"/>
</dbReference>
<dbReference type="InterPro" id="IPR012341">
    <property type="entry name" value="6hp_glycosidase-like_sf"/>
</dbReference>
<accession>A0A1M7LXN0</accession>
<dbReference type="PIRSF" id="PIRSF036289">
    <property type="entry name" value="Glycosyl_hydrolase_malt_phosph"/>
    <property type="match status" value="1"/>
</dbReference>
<dbReference type="InterPro" id="IPR005195">
    <property type="entry name" value="Glyco_hydro_65_M"/>
</dbReference>
<dbReference type="GO" id="GO:0004553">
    <property type="term" value="F:hydrolase activity, hydrolyzing O-glycosyl compounds"/>
    <property type="evidence" value="ECO:0007669"/>
    <property type="project" value="TreeGrafter"/>
</dbReference>
<dbReference type="GO" id="GO:0005975">
    <property type="term" value="P:carbohydrate metabolic process"/>
    <property type="evidence" value="ECO:0007669"/>
    <property type="project" value="InterPro"/>
</dbReference>
<feature type="active site" description="Proton donor" evidence="4">
    <location>
        <position position="479"/>
    </location>
</feature>
<dbReference type="Pfam" id="PF03636">
    <property type="entry name" value="Glyco_hydro_65N"/>
    <property type="match status" value="1"/>
</dbReference>
<name>A0A1M7LXN0_9FIRM</name>
<dbReference type="InterPro" id="IPR005194">
    <property type="entry name" value="Glyco_hydro_65_C"/>
</dbReference>
<keyword evidence="2" id="KW-0328">Glycosyltransferase</keyword>
<sequence length="754" mass="86666">MLKYEIKDFPLDQDNLMLAETLFHNANGYLGVRSNFEEGYPKNMDSIRGEYINGFYDFASSPQAEKLCGLVEEKQTMLNVADTQGIEIYIEGERFSMFEGEVLGRTRTLDMEAGTTLREVLWRSPKGKTVRIEIKRMASFALLPFFLIEYKVTPVDFSGEVKICSTHIGKVMNYFNPNDPRVAGESFEHLLVESIEVNNDVSYISSKTSKSDLCVCSAVKNVFSKEGKTEIVKEDGAVKEEYIGFISQGEVLTLYKYTILCDSVRYPNLSNETKENMEQALSTDINEWYEKQKAYLASFWENCAIDIVGKKDLNEAVHYNLYQLIQSVGKDPFSNITAKGLSGEGYEGHYFWDTEMYMQPFFTLTARDIAKNLIRYRYTILEYAKENARILGHKKGAAYPWRTIMGKECSGFFPAGSAQYHISGDVAYSIVSYYLATKDLELLRGCGAQVLIETARLWMDLGNYYRGKFHINEVTGPDEYTCLVNNNYYTNVLAQYNLRWAVKSFHLLKEAGLISDLIEKTQITEEELKEFEEAADKMYLPYDEETGINPQDDSFLQKKVWDLTTIPEDKKPLLLHYHPMYIYRYQVCKQADTVLAHFILEDAQDLETIRKSFAYYEKVTTHDSSLSTCIYSIVASRLGLEDKAYEYFGESAKLDLFNTHKNTKDGIHTANMGGTYMAIVYGFGGLRIKEEGLFLNPHLPKQWEGYQFRILFEDAKINVKRTQAECRITLLEGSKKNIHVYGKEYCLEKELVIY</sequence>
<dbReference type="InterPro" id="IPR008928">
    <property type="entry name" value="6-hairpin_glycosidase_sf"/>
</dbReference>
<dbReference type="GO" id="GO:0030246">
    <property type="term" value="F:carbohydrate binding"/>
    <property type="evidence" value="ECO:0007669"/>
    <property type="project" value="InterPro"/>
</dbReference>
<dbReference type="InterPro" id="IPR005196">
    <property type="entry name" value="Glyco_hydro_65_N"/>
</dbReference>
<dbReference type="SUPFAM" id="SSF48208">
    <property type="entry name" value="Six-hairpin glycosidases"/>
    <property type="match status" value="1"/>
</dbReference>
<dbReference type="SUPFAM" id="SSF74650">
    <property type="entry name" value="Galactose mutarotase-like"/>
    <property type="match status" value="1"/>
</dbReference>
<evidence type="ECO:0000259" key="8">
    <source>
        <dbReference type="Pfam" id="PF03636"/>
    </source>
</evidence>
<dbReference type="GO" id="GO:0016757">
    <property type="term" value="F:glycosyltransferase activity"/>
    <property type="evidence" value="ECO:0007669"/>
    <property type="project" value="UniProtKB-KW"/>
</dbReference>
<gene>
    <name evidence="9" type="ORF">SAMN02746066_03497</name>
</gene>
<feature type="domain" description="Glycoside hydrolase family 65 C-terminal" evidence="7">
    <location>
        <begin position="686"/>
        <end position="745"/>
    </location>
</feature>
<evidence type="ECO:0000313" key="10">
    <source>
        <dbReference type="Proteomes" id="UP000184038"/>
    </source>
</evidence>
<evidence type="ECO:0000259" key="7">
    <source>
        <dbReference type="Pfam" id="PF03633"/>
    </source>
</evidence>
<dbReference type="OrthoDB" id="9758855at2"/>
<feature type="domain" description="Glycoside hydrolase family 65 N-terminal" evidence="8">
    <location>
        <begin position="11"/>
        <end position="262"/>
    </location>
</feature>
<evidence type="ECO:0000259" key="6">
    <source>
        <dbReference type="Pfam" id="PF03632"/>
    </source>
</evidence>